<keyword evidence="8" id="KW-0472">Membrane</keyword>
<keyword evidence="3 7" id="KW-0479">Metal-binding</keyword>
<evidence type="ECO:0000256" key="5">
    <source>
        <dbReference type="ARBA" id="ARBA00023004"/>
    </source>
</evidence>
<evidence type="ECO:0000256" key="4">
    <source>
        <dbReference type="ARBA" id="ARBA00023002"/>
    </source>
</evidence>
<dbReference type="InterPro" id="IPR050651">
    <property type="entry name" value="Plant_Cytochrome_P450_Monoox"/>
</dbReference>
<dbReference type="Proteomes" id="UP000026915">
    <property type="component" value="Chromosome 8"/>
</dbReference>
<dbReference type="AlphaFoldDB" id="A0A061FJI0"/>
<sequence length="755" mass="85592">MDLFHPFPPIPVVIATVFAFPLFLFSLLWISKSVQNRDKKRAAPQAGSSWPVIGHLHLLGGPQPPHIVLGDMADKYGPIFTIKMGAYRALVVSNWETAKECLTTNDKAFASRPKTHAIDFLTYDHAMFGFASYGPYWRQMRKVATLELLSNYRLDMLKHVRQSEIKTSLKELYQHWSENKGSSDKVLLDMKAWFRDVTLNVMLRMIVGKRIPSSGSDAEGERWKDALQDFFDLSGKFVISDALPFLRWLDVGGDEKFMKKVRKELDEVAEGWLQDHKQKTASGNQESDQDFMDVMFSILSTDAGKHDAETINKANCLNLILGGFDTTTVTLTWALSLLLNNRDALKKAQEELDIHVGRDKLVEESDVKKLIYLQAIVKETLRLYPAGPLSVPHESTEDCTVSGYHIPAGTRLLINLYKIHRDPRVWSDPCEFQPERFLTTYKDFDVRGQNFELIPFGSGRRMCPGVSFALQVLELTLANLLQGFELGTPLDELVDMSEAIGMTNLKASPLEVLITPRLPAAQNFSSMLTKIHRDYKFQPQSEDCGLEWFEMSWHVGFEVMDFGEPSNEELSCWNLTPDGLRTRDVNLTRASKKALRADLEIRRLRLAMWTVSRDDRNGQRDLDNYKRDVSFVHLQSKSSKLERIISNAVINQKSLTNKVKALEVSGARPLLGHIHNLLEGPKPAHITLGDLVDKYGPIFTIKLGMKPALVISNSELAKECLTTNNEAFVNRLKSLAAEFFGYNYAMLRFSPYGSY</sequence>
<keyword evidence="8" id="KW-0812">Transmembrane</keyword>
<keyword evidence="10" id="KW-1185">Reference proteome</keyword>
<dbReference type="EMBL" id="CM001886">
    <property type="protein sequence ID" value="EOY14639.1"/>
    <property type="molecule type" value="Genomic_DNA"/>
</dbReference>
<dbReference type="GO" id="GO:0020037">
    <property type="term" value="F:heme binding"/>
    <property type="evidence" value="ECO:0007669"/>
    <property type="project" value="InterPro"/>
</dbReference>
<dbReference type="HOGENOM" id="CLU_001570_4_0_1"/>
<keyword evidence="5 7" id="KW-0408">Iron</keyword>
<keyword evidence="4" id="KW-0560">Oxidoreductase</keyword>
<evidence type="ECO:0000313" key="10">
    <source>
        <dbReference type="Proteomes" id="UP000026915"/>
    </source>
</evidence>
<proteinExistence type="inferred from homology"/>
<dbReference type="PRINTS" id="PR00463">
    <property type="entry name" value="EP450I"/>
</dbReference>
<evidence type="ECO:0000256" key="1">
    <source>
        <dbReference type="ARBA" id="ARBA00010617"/>
    </source>
</evidence>
<accession>A0A061FJI0</accession>
<dbReference type="InterPro" id="IPR001128">
    <property type="entry name" value="Cyt_P450"/>
</dbReference>
<keyword evidence="2 7" id="KW-0349">Heme</keyword>
<name>A0A061FJI0_THECC</name>
<dbReference type="SUPFAM" id="SSF48264">
    <property type="entry name" value="Cytochrome P450"/>
    <property type="match status" value="2"/>
</dbReference>
<dbReference type="PROSITE" id="PS00086">
    <property type="entry name" value="CYTOCHROME_P450"/>
    <property type="match status" value="1"/>
</dbReference>
<keyword evidence="8" id="KW-1133">Transmembrane helix</keyword>
<dbReference type="InterPro" id="IPR002401">
    <property type="entry name" value="Cyt_P450_E_grp-I"/>
</dbReference>
<organism evidence="9 10">
    <name type="scientific">Theobroma cacao</name>
    <name type="common">Cacao</name>
    <name type="synonym">Cocoa</name>
    <dbReference type="NCBI Taxonomy" id="3641"/>
    <lineage>
        <taxon>Eukaryota</taxon>
        <taxon>Viridiplantae</taxon>
        <taxon>Streptophyta</taxon>
        <taxon>Embryophyta</taxon>
        <taxon>Tracheophyta</taxon>
        <taxon>Spermatophyta</taxon>
        <taxon>Magnoliopsida</taxon>
        <taxon>eudicotyledons</taxon>
        <taxon>Gunneridae</taxon>
        <taxon>Pentapetalae</taxon>
        <taxon>rosids</taxon>
        <taxon>malvids</taxon>
        <taxon>Malvales</taxon>
        <taxon>Malvaceae</taxon>
        <taxon>Byttnerioideae</taxon>
        <taxon>Theobroma</taxon>
    </lineage>
</organism>
<reference evidence="9 10" key="1">
    <citation type="journal article" date="2013" name="Genome Biol.">
        <title>The genome sequence of the most widely cultivated cacao type and its use to identify candidate genes regulating pod color.</title>
        <authorList>
            <person name="Motamayor J.C."/>
            <person name="Mockaitis K."/>
            <person name="Schmutz J."/>
            <person name="Haiminen N."/>
            <person name="Iii D.L."/>
            <person name="Cornejo O."/>
            <person name="Findley S.D."/>
            <person name="Zheng P."/>
            <person name="Utro F."/>
            <person name="Royaert S."/>
            <person name="Saski C."/>
            <person name="Jenkins J."/>
            <person name="Podicheti R."/>
            <person name="Zhao M."/>
            <person name="Scheffler B.E."/>
            <person name="Stack J.C."/>
            <person name="Feltus F.A."/>
            <person name="Mustiga G.M."/>
            <person name="Amores F."/>
            <person name="Phillips W."/>
            <person name="Marelli J.P."/>
            <person name="May G.D."/>
            <person name="Shapiro H."/>
            <person name="Ma J."/>
            <person name="Bustamante C.D."/>
            <person name="Schnell R.J."/>
            <person name="Main D."/>
            <person name="Gilbert D."/>
            <person name="Parida L."/>
            <person name="Kuhn D.N."/>
        </authorList>
    </citation>
    <scope>NUCLEOTIDE SEQUENCE [LARGE SCALE GENOMIC DNA]</scope>
    <source>
        <strain evidence="10">cv. Matina 1-6</strain>
    </source>
</reference>
<dbReference type="GO" id="GO:0004497">
    <property type="term" value="F:monooxygenase activity"/>
    <property type="evidence" value="ECO:0000318"/>
    <property type="project" value="GO_Central"/>
</dbReference>
<dbReference type="GO" id="GO:0005506">
    <property type="term" value="F:iron ion binding"/>
    <property type="evidence" value="ECO:0007669"/>
    <property type="project" value="InterPro"/>
</dbReference>
<keyword evidence="6" id="KW-0503">Monooxygenase</keyword>
<evidence type="ECO:0000256" key="6">
    <source>
        <dbReference type="ARBA" id="ARBA00023033"/>
    </source>
</evidence>
<dbReference type="PANTHER" id="PTHR47947">
    <property type="entry name" value="CYTOCHROME P450 82C3-RELATED"/>
    <property type="match status" value="1"/>
</dbReference>
<evidence type="ECO:0000256" key="7">
    <source>
        <dbReference type="PIRSR" id="PIRSR602401-1"/>
    </source>
</evidence>
<dbReference type="PRINTS" id="PR00385">
    <property type="entry name" value="P450"/>
</dbReference>
<dbReference type="InParanoid" id="A0A061FJI0"/>
<dbReference type="Gramene" id="EOY14639">
    <property type="protein sequence ID" value="EOY14639"/>
    <property type="gene ID" value="TCM_033953"/>
</dbReference>
<dbReference type="InterPro" id="IPR036396">
    <property type="entry name" value="Cyt_P450_sf"/>
</dbReference>
<dbReference type="Gene3D" id="1.10.630.10">
    <property type="entry name" value="Cytochrome P450"/>
    <property type="match status" value="2"/>
</dbReference>
<dbReference type="FunFam" id="1.10.630.10:FF:000026">
    <property type="entry name" value="Cytochrome P450 82C4"/>
    <property type="match status" value="1"/>
</dbReference>
<dbReference type="InterPro" id="IPR017972">
    <property type="entry name" value="Cyt_P450_CS"/>
</dbReference>
<dbReference type="OMA" id="NADEMAY"/>
<dbReference type="GO" id="GO:0016709">
    <property type="term" value="F:oxidoreductase activity, acting on paired donors, with incorporation or reduction of molecular oxygen, NAD(P)H as one donor, and incorporation of one atom of oxygen"/>
    <property type="evidence" value="ECO:0007669"/>
    <property type="project" value="UniProtKB-ARBA"/>
</dbReference>
<comment type="cofactor">
    <cofactor evidence="7">
        <name>heme</name>
        <dbReference type="ChEBI" id="CHEBI:30413"/>
    </cofactor>
</comment>
<dbReference type="PANTHER" id="PTHR47947:SF44">
    <property type="entry name" value="CYTOCHROME P450 CYP82D47-LIKE"/>
    <property type="match status" value="1"/>
</dbReference>
<feature type="binding site" description="axial binding residue" evidence="7">
    <location>
        <position position="463"/>
    </location>
    <ligand>
        <name>heme</name>
        <dbReference type="ChEBI" id="CHEBI:30413"/>
    </ligand>
    <ligandPart>
        <name>Fe</name>
        <dbReference type="ChEBI" id="CHEBI:18248"/>
    </ligandPart>
</feature>
<gene>
    <name evidence="9" type="ORF">TCM_033953</name>
</gene>
<protein>
    <submittedName>
        <fullName evidence="9">Cytochrome P450 82A3, putative</fullName>
    </submittedName>
</protein>
<evidence type="ECO:0000256" key="8">
    <source>
        <dbReference type="SAM" id="Phobius"/>
    </source>
</evidence>
<evidence type="ECO:0000256" key="3">
    <source>
        <dbReference type="ARBA" id="ARBA00022723"/>
    </source>
</evidence>
<dbReference type="CDD" id="cd20654">
    <property type="entry name" value="CYP82"/>
    <property type="match status" value="1"/>
</dbReference>
<evidence type="ECO:0000313" key="9">
    <source>
        <dbReference type="EMBL" id="EOY14639.1"/>
    </source>
</evidence>
<dbReference type="eggNOG" id="KOG0156">
    <property type="taxonomic scope" value="Eukaryota"/>
</dbReference>
<evidence type="ECO:0000256" key="2">
    <source>
        <dbReference type="ARBA" id="ARBA00022617"/>
    </source>
</evidence>
<feature type="transmembrane region" description="Helical" evidence="8">
    <location>
        <begin position="12"/>
        <end position="31"/>
    </location>
</feature>
<dbReference type="Pfam" id="PF00067">
    <property type="entry name" value="p450"/>
    <property type="match status" value="2"/>
</dbReference>
<comment type="similarity">
    <text evidence="1">Belongs to the cytochrome P450 family.</text>
</comment>